<gene>
    <name evidence="2" type="ORF">IEQ34_014607</name>
</gene>
<feature type="chain" id="PRO_5043775998" description="Secreted protein" evidence="1">
    <location>
        <begin position="26"/>
        <end position="67"/>
    </location>
</feature>
<evidence type="ECO:0000313" key="2">
    <source>
        <dbReference type="EMBL" id="KAH0456700.1"/>
    </source>
</evidence>
<feature type="signal peptide" evidence="1">
    <location>
        <begin position="1"/>
        <end position="25"/>
    </location>
</feature>
<dbReference type="EMBL" id="JAGFBR010000013">
    <property type="protein sequence ID" value="KAH0456700.1"/>
    <property type="molecule type" value="Genomic_DNA"/>
</dbReference>
<dbReference type="Proteomes" id="UP000775213">
    <property type="component" value="Unassembled WGS sequence"/>
</dbReference>
<keyword evidence="3" id="KW-1185">Reference proteome</keyword>
<proteinExistence type="predicted"/>
<organism evidence="2 3">
    <name type="scientific">Dendrobium chrysotoxum</name>
    <name type="common">Orchid</name>
    <dbReference type="NCBI Taxonomy" id="161865"/>
    <lineage>
        <taxon>Eukaryota</taxon>
        <taxon>Viridiplantae</taxon>
        <taxon>Streptophyta</taxon>
        <taxon>Embryophyta</taxon>
        <taxon>Tracheophyta</taxon>
        <taxon>Spermatophyta</taxon>
        <taxon>Magnoliopsida</taxon>
        <taxon>Liliopsida</taxon>
        <taxon>Asparagales</taxon>
        <taxon>Orchidaceae</taxon>
        <taxon>Epidendroideae</taxon>
        <taxon>Malaxideae</taxon>
        <taxon>Dendrobiinae</taxon>
        <taxon>Dendrobium</taxon>
    </lineage>
</organism>
<evidence type="ECO:0000256" key="1">
    <source>
        <dbReference type="SAM" id="SignalP"/>
    </source>
</evidence>
<reference evidence="2 3" key="1">
    <citation type="journal article" date="2021" name="Hortic Res">
        <title>Chromosome-scale assembly of the Dendrobium chrysotoxum genome enhances the understanding of orchid evolution.</title>
        <authorList>
            <person name="Zhang Y."/>
            <person name="Zhang G.Q."/>
            <person name="Zhang D."/>
            <person name="Liu X.D."/>
            <person name="Xu X.Y."/>
            <person name="Sun W.H."/>
            <person name="Yu X."/>
            <person name="Zhu X."/>
            <person name="Wang Z.W."/>
            <person name="Zhao X."/>
            <person name="Zhong W.Y."/>
            <person name="Chen H."/>
            <person name="Yin W.L."/>
            <person name="Huang T."/>
            <person name="Niu S.C."/>
            <person name="Liu Z.J."/>
        </authorList>
    </citation>
    <scope>NUCLEOTIDE SEQUENCE [LARGE SCALE GENOMIC DNA]</scope>
    <source>
        <strain evidence="2">Lindl</strain>
    </source>
</reference>
<comment type="caution">
    <text evidence="2">The sequence shown here is derived from an EMBL/GenBank/DDBJ whole genome shotgun (WGS) entry which is preliminary data.</text>
</comment>
<sequence length="67" mass="7683">MYPVAIGRRLSALLFLVEARGLVLCRRQRSQSEQERDSMIYHVSISSRVIELMTFLNMSSGYSCVNL</sequence>
<dbReference type="AlphaFoldDB" id="A0AAV7GKD3"/>
<keyword evidence="1" id="KW-0732">Signal</keyword>
<name>A0AAV7GKD3_DENCH</name>
<evidence type="ECO:0000313" key="3">
    <source>
        <dbReference type="Proteomes" id="UP000775213"/>
    </source>
</evidence>
<protein>
    <recommendedName>
        <fullName evidence="4">Secreted protein</fullName>
    </recommendedName>
</protein>
<evidence type="ECO:0008006" key="4">
    <source>
        <dbReference type="Google" id="ProtNLM"/>
    </source>
</evidence>
<accession>A0AAV7GKD3</accession>